<dbReference type="Proteomes" id="UP000752012">
    <property type="component" value="Unassembled WGS sequence"/>
</dbReference>
<keyword evidence="3" id="KW-1185">Reference proteome</keyword>
<accession>A0A969PPC6</accession>
<dbReference type="NCBIfam" id="TIGR01641">
    <property type="entry name" value="phageSPP1_gp7"/>
    <property type="match status" value="1"/>
</dbReference>
<sequence>MASIFERPGRSRDYWAQRERDHSLNMRRDESEIATRMQATLLDAADEIDREITTIQTKYARSEGLTINEARRRIDREDIRRYERKAARYVRDRNFSEKANREMRLYNATMRTSRLELQLMYIHLELSNATGANEQEVIQRMYEIARSEVKRQSGILGATVRINTDEIRTLVMTEFKGDYFSNRIWTNKNELVSSLERQLRRHVTQGKGSRELARQMRREIGNSIANTERIMRTESARVQLQTTEKAYNNAGVESYEIVTEADACEECQSMEGQTYEISRFAVGVNTPPFHPNCRCATMPIVPEE</sequence>
<reference evidence="2 3" key="1">
    <citation type="submission" date="2020-03" db="EMBL/GenBank/DDBJ databases">
        <title>Assessment of the enzymatic potential of alkaline-tolerant lipase obtained from Bacillus luteus H11 (technogenic soil) for the bioremediation of saline soils contaminated with petroleum substances.</title>
        <authorList>
            <person name="Kalwasinska A."/>
        </authorList>
    </citation>
    <scope>NUCLEOTIDE SEQUENCE [LARGE SCALE GENOMIC DNA]</scope>
    <source>
        <strain evidence="2 3">H11</strain>
    </source>
</reference>
<dbReference type="EMBL" id="JAATHJ010000013">
    <property type="protein sequence ID" value="NJP37916.1"/>
    <property type="molecule type" value="Genomic_DNA"/>
</dbReference>
<name>A0A969PPC6_9BACI</name>
<dbReference type="Pfam" id="PF04233">
    <property type="entry name" value="Phage_Mu_F"/>
    <property type="match status" value="1"/>
</dbReference>
<protein>
    <submittedName>
        <fullName evidence="2">Minor capsid protein</fullName>
    </submittedName>
</protein>
<feature type="domain" description="Phage head morphogenesis" evidence="1">
    <location>
        <begin position="195"/>
        <end position="298"/>
    </location>
</feature>
<evidence type="ECO:0000259" key="1">
    <source>
        <dbReference type="Pfam" id="PF04233"/>
    </source>
</evidence>
<dbReference type="AlphaFoldDB" id="A0A969PPC6"/>
<organism evidence="2 3">
    <name type="scientific">Alkalicoccus luteus</name>
    <dbReference type="NCBI Taxonomy" id="1237094"/>
    <lineage>
        <taxon>Bacteria</taxon>
        <taxon>Bacillati</taxon>
        <taxon>Bacillota</taxon>
        <taxon>Bacilli</taxon>
        <taxon>Bacillales</taxon>
        <taxon>Bacillaceae</taxon>
        <taxon>Alkalicoccus</taxon>
    </lineage>
</organism>
<proteinExistence type="predicted"/>
<dbReference type="RefSeq" id="WP_168006890.1">
    <property type="nucleotide sequence ID" value="NZ_JAATHJ010000013.1"/>
</dbReference>
<dbReference type="InterPro" id="IPR006528">
    <property type="entry name" value="Phage_head_morphogenesis_dom"/>
</dbReference>
<evidence type="ECO:0000313" key="2">
    <source>
        <dbReference type="EMBL" id="NJP37916.1"/>
    </source>
</evidence>
<gene>
    <name evidence="2" type="ORF">HCN83_09990</name>
</gene>
<comment type="caution">
    <text evidence="2">The sequence shown here is derived from an EMBL/GenBank/DDBJ whole genome shotgun (WGS) entry which is preliminary data.</text>
</comment>
<evidence type="ECO:0000313" key="3">
    <source>
        <dbReference type="Proteomes" id="UP000752012"/>
    </source>
</evidence>